<comment type="similarity">
    <text evidence="2">Belongs to the TDE1 family.</text>
</comment>
<dbReference type="Pfam" id="PF03348">
    <property type="entry name" value="Serinc"/>
    <property type="match status" value="1"/>
</dbReference>
<proteinExistence type="inferred from homology"/>
<evidence type="ECO:0000313" key="7">
    <source>
        <dbReference type="EMBL" id="KAJ4975196.1"/>
    </source>
</evidence>
<reference evidence="7" key="1">
    <citation type="journal article" date="2023" name="Plant J.">
        <title>The genome of the king protea, Protea cynaroides.</title>
        <authorList>
            <person name="Chang J."/>
            <person name="Duong T.A."/>
            <person name="Schoeman C."/>
            <person name="Ma X."/>
            <person name="Roodt D."/>
            <person name="Barker N."/>
            <person name="Li Z."/>
            <person name="Van de Peer Y."/>
            <person name="Mizrachi E."/>
        </authorList>
    </citation>
    <scope>NUCLEOTIDE SEQUENCE</scope>
    <source>
        <tissue evidence="7">Young leaves</tissue>
    </source>
</reference>
<name>A0A9Q0KRS2_9MAGN</name>
<comment type="subcellular location">
    <subcellularLocation>
        <location evidence="1">Membrane</location>
        <topology evidence="1">Multi-pass membrane protein</topology>
    </subcellularLocation>
</comment>
<evidence type="ECO:0000256" key="3">
    <source>
        <dbReference type="ARBA" id="ARBA00022692"/>
    </source>
</evidence>
<dbReference type="Proteomes" id="UP001141806">
    <property type="component" value="Unassembled WGS sequence"/>
</dbReference>
<evidence type="ECO:0000256" key="1">
    <source>
        <dbReference type="ARBA" id="ARBA00004141"/>
    </source>
</evidence>
<evidence type="ECO:0000256" key="2">
    <source>
        <dbReference type="ARBA" id="ARBA00006665"/>
    </source>
</evidence>
<evidence type="ECO:0000256" key="6">
    <source>
        <dbReference type="SAM" id="Phobius"/>
    </source>
</evidence>
<keyword evidence="8" id="KW-1185">Reference proteome</keyword>
<feature type="transmembrane region" description="Helical" evidence="6">
    <location>
        <begin position="150"/>
        <end position="168"/>
    </location>
</feature>
<dbReference type="AlphaFoldDB" id="A0A9Q0KRS2"/>
<evidence type="ECO:0000256" key="4">
    <source>
        <dbReference type="ARBA" id="ARBA00022989"/>
    </source>
</evidence>
<comment type="caution">
    <text evidence="7">The sequence shown here is derived from an EMBL/GenBank/DDBJ whole genome shotgun (WGS) entry which is preliminary data.</text>
</comment>
<gene>
    <name evidence="7" type="ORF">NE237_000302</name>
</gene>
<dbReference type="PANTHER" id="PTHR10383">
    <property type="entry name" value="SERINE INCORPORATOR"/>
    <property type="match status" value="1"/>
</dbReference>
<sequence length="206" mass="22723">MEEQDQMEKQSVPLIAGIESQAKKAGFLHGKRVHYDHKPSEEGEGMMGFEEGEMKHQKEVKDLEIKQGPAIELVQTPNQLLRTGPAIFVCPSNRMASSMCLTLQSGQLHPAVGTLSKFGSGLFLLVQVIILLDCTHSWNDAWVEKDEQVTGILLLAYVISLYCAYVCYTGLSSEPRDYVCNGLRKKSKAVSTGTFVLGMLTTILSI</sequence>
<protein>
    <submittedName>
        <fullName evidence="7">Uncharacterized protein</fullName>
    </submittedName>
</protein>
<keyword evidence="4 6" id="KW-1133">Transmembrane helix</keyword>
<evidence type="ECO:0000313" key="8">
    <source>
        <dbReference type="Proteomes" id="UP001141806"/>
    </source>
</evidence>
<evidence type="ECO:0000256" key="5">
    <source>
        <dbReference type="ARBA" id="ARBA00023136"/>
    </source>
</evidence>
<dbReference type="PANTHER" id="PTHR10383:SF9">
    <property type="entry name" value="SERINE INCORPORATOR, ISOFORM F"/>
    <property type="match status" value="1"/>
</dbReference>
<keyword evidence="3 6" id="KW-0812">Transmembrane</keyword>
<organism evidence="7 8">
    <name type="scientific">Protea cynaroides</name>
    <dbReference type="NCBI Taxonomy" id="273540"/>
    <lineage>
        <taxon>Eukaryota</taxon>
        <taxon>Viridiplantae</taxon>
        <taxon>Streptophyta</taxon>
        <taxon>Embryophyta</taxon>
        <taxon>Tracheophyta</taxon>
        <taxon>Spermatophyta</taxon>
        <taxon>Magnoliopsida</taxon>
        <taxon>Proteales</taxon>
        <taxon>Proteaceae</taxon>
        <taxon>Protea</taxon>
    </lineage>
</organism>
<accession>A0A9Q0KRS2</accession>
<dbReference type="GO" id="GO:0016020">
    <property type="term" value="C:membrane"/>
    <property type="evidence" value="ECO:0007669"/>
    <property type="project" value="UniProtKB-SubCell"/>
</dbReference>
<feature type="transmembrane region" description="Helical" evidence="6">
    <location>
        <begin position="118"/>
        <end position="138"/>
    </location>
</feature>
<keyword evidence="5 6" id="KW-0472">Membrane</keyword>
<dbReference type="InterPro" id="IPR005016">
    <property type="entry name" value="TDE1/TMS"/>
</dbReference>
<dbReference type="OrthoDB" id="5963193at2759"/>
<dbReference type="EMBL" id="JAMYWD010000003">
    <property type="protein sequence ID" value="KAJ4975196.1"/>
    <property type="molecule type" value="Genomic_DNA"/>
</dbReference>